<dbReference type="OrthoDB" id="10333349at2759"/>
<dbReference type="AlphaFoldDB" id="A0A8J2EMK8"/>
<proteinExistence type="predicted"/>
<evidence type="ECO:0000313" key="3">
    <source>
        <dbReference type="Proteomes" id="UP000786811"/>
    </source>
</evidence>
<dbReference type="EMBL" id="CAJNRD030001114">
    <property type="protein sequence ID" value="CAG5074075.1"/>
    <property type="molecule type" value="Genomic_DNA"/>
</dbReference>
<protein>
    <submittedName>
        <fullName evidence="2">Uncharacterized protein</fullName>
    </submittedName>
</protein>
<keyword evidence="3" id="KW-1185">Reference proteome</keyword>
<feature type="coiled-coil region" evidence="1">
    <location>
        <begin position="7"/>
        <end position="34"/>
    </location>
</feature>
<keyword evidence="1" id="KW-0175">Coiled coil</keyword>
<reference evidence="2" key="1">
    <citation type="submission" date="2021-04" db="EMBL/GenBank/DDBJ databases">
        <authorList>
            <person name="Chebbi M.A.C M."/>
        </authorList>
    </citation>
    <scope>NUCLEOTIDE SEQUENCE</scope>
</reference>
<evidence type="ECO:0000313" key="2">
    <source>
        <dbReference type="EMBL" id="CAG5074075.1"/>
    </source>
</evidence>
<name>A0A8J2EMK8_COTCN</name>
<feature type="coiled-coil region" evidence="1">
    <location>
        <begin position="83"/>
        <end position="110"/>
    </location>
</feature>
<accession>A0A8J2EMK8</accession>
<organism evidence="2 3">
    <name type="scientific">Cotesia congregata</name>
    <name type="common">Parasitoid wasp</name>
    <name type="synonym">Apanteles congregatus</name>
    <dbReference type="NCBI Taxonomy" id="51543"/>
    <lineage>
        <taxon>Eukaryota</taxon>
        <taxon>Metazoa</taxon>
        <taxon>Ecdysozoa</taxon>
        <taxon>Arthropoda</taxon>
        <taxon>Hexapoda</taxon>
        <taxon>Insecta</taxon>
        <taxon>Pterygota</taxon>
        <taxon>Neoptera</taxon>
        <taxon>Endopterygota</taxon>
        <taxon>Hymenoptera</taxon>
        <taxon>Apocrita</taxon>
        <taxon>Ichneumonoidea</taxon>
        <taxon>Braconidae</taxon>
        <taxon>Microgastrinae</taxon>
        <taxon>Cotesia</taxon>
    </lineage>
</organism>
<dbReference type="Proteomes" id="UP000786811">
    <property type="component" value="Unassembled WGS sequence"/>
</dbReference>
<sequence length="262" mass="30425">MVKKRSRKKLLDQINKTREEIEKKKEDSTSLKNLILKHNLYSDYLKKKTIIANNVILLKNKFKIVNKLQSILSCEGTMLPVNLNEWLTMLERLEKMSEELENEYVKSRATVSEDNCQLGDIVSRIDFPEDDLAVLLQDAFDKLGESMSHQNKIKQYARLPLSQQQQELEQSLLELEGMKCAGNFEDDNNNDYNWRGNKSKIEKVSGRKFDYYDVLFADRGKNSGKNSGNNSGLDDSGIGLEQKIDWFNDSIDEEQFERLKKK</sequence>
<evidence type="ECO:0000256" key="1">
    <source>
        <dbReference type="SAM" id="Coils"/>
    </source>
</evidence>
<comment type="caution">
    <text evidence="2">The sequence shown here is derived from an EMBL/GenBank/DDBJ whole genome shotgun (WGS) entry which is preliminary data.</text>
</comment>
<gene>
    <name evidence="2" type="ORF">HICCMSTLAB_LOCUS847</name>
</gene>